<organism evidence="1">
    <name type="scientific">Palpitomonas bilix</name>
    <dbReference type="NCBI Taxonomy" id="652834"/>
    <lineage>
        <taxon>Eukaryota</taxon>
        <taxon>Eukaryota incertae sedis</taxon>
    </lineage>
</organism>
<dbReference type="GO" id="GO:0005829">
    <property type="term" value="C:cytosol"/>
    <property type="evidence" value="ECO:0007669"/>
    <property type="project" value="TreeGrafter"/>
</dbReference>
<dbReference type="InterPro" id="IPR019193">
    <property type="entry name" value="UBQ-conj_enz_E2-bd_prot"/>
</dbReference>
<accession>A0A7S3DGQ2</accession>
<evidence type="ECO:0000313" key="1">
    <source>
        <dbReference type="EMBL" id="CAE0256696.1"/>
    </source>
</evidence>
<dbReference type="PANTHER" id="PTHR31531:SF2">
    <property type="entry name" value="E3 UBIQUITIN-PROTEIN LIGASE E3D"/>
    <property type="match status" value="1"/>
</dbReference>
<dbReference type="AlphaFoldDB" id="A0A7S3DGQ2"/>
<gene>
    <name evidence="1" type="ORF">PBIL07802_LOCUS18952</name>
</gene>
<reference evidence="1" key="1">
    <citation type="submission" date="2021-01" db="EMBL/GenBank/DDBJ databases">
        <authorList>
            <person name="Corre E."/>
            <person name="Pelletier E."/>
            <person name="Niang G."/>
            <person name="Scheremetjew M."/>
            <person name="Finn R."/>
            <person name="Kale V."/>
            <person name="Holt S."/>
            <person name="Cochrane G."/>
            <person name="Meng A."/>
            <person name="Brown T."/>
            <person name="Cohen L."/>
        </authorList>
    </citation>
    <scope>NUCLEOTIDE SEQUENCE</scope>
    <source>
        <strain evidence="1">NIES-2562</strain>
    </source>
</reference>
<dbReference type="GO" id="GO:0031624">
    <property type="term" value="F:ubiquitin conjugating enzyme binding"/>
    <property type="evidence" value="ECO:0007669"/>
    <property type="project" value="TreeGrafter"/>
</dbReference>
<sequence length="455" mass="50368">MRVVGELLPRLGKVRLRVECAKENVQLCVSTNDSTLVVTAEDDAAKGGDFSFEVPLPAPIISSSQSLARLDKYSTLLTYNVESISVAEQMQQCDQYRQDEKDSLATQQVQCRRCRCTLLPKPSPGGKQQRRVDSLPSSHWHELSDLWMCHDDGVSGVFSKYPDGIIRPLSGTILVGKSDLLMSIADVNGGAIKVEKVVREGGEEGEGISGTNESDEEGEILVLKCARCKARLGKKEEYGRGEAGGEPEGYLLAKRSLLLPFNSTSNGSEKEEGKSGNVYESFSVESAVARMMYDAAQQQLCHDFEVYDMEKRKVVAEVVVQSWGSRVFDTKRVGRDKEWATIVRITFQLHEEGSVKEEEEVQTQSNSNTKLEEDLAALSLSRKEGEGEELPNGRNPYAQRRRQRVSLLSSDCASIILALTESNDSEQVKRGATGMLNGYLRFSMGEEEGIERFAI</sequence>
<evidence type="ECO:0008006" key="2">
    <source>
        <dbReference type="Google" id="ProtNLM"/>
    </source>
</evidence>
<dbReference type="Pfam" id="PF09814">
    <property type="entry name" value="HECT_2"/>
    <property type="match status" value="1"/>
</dbReference>
<dbReference type="GO" id="GO:0043161">
    <property type="term" value="P:proteasome-mediated ubiquitin-dependent protein catabolic process"/>
    <property type="evidence" value="ECO:0007669"/>
    <property type="project" value="TreeGrafter"/>
</dbReference>
<dbReference type="GO" id="GO:0061630">
    <property type="term" value="F:ubiquitin protein ligase activity"/>
    <property type="evidence" value="ECO:0007669"/>
    <property type="project" value="TreeGrafter"/>
</dbReference>
<dbReference type="EMBL" id="HBIB01029088">
    <property type="protein sequence ID" value="CAE0256696.1"/>
    <property type="molecule type" value="Transcribed_RNA"/>
</dbReference>
<dbReference type="GO" id="GO:0000151">
    <property type="term" value="C:ubiquitin ligase complex"/>
    <property type="evidence" value="ECO:0007669"/>
    <property type="project" value="TreeGrafter"/>
</dbReference>
<dbReference type="GO" id="GO:0030332">
    <property type="term" value="F:cyclin binding"/>
    <property type="evidence" value="ECO:0007669"/>
    <property type="project" value="TreeGrafter"/>
</dbReference>
<dbReference type="GO" id="GO:0006513">
    <property type="term" value="P:protein monoubiquitination"/>
    <property type="evidence" value="ECO:0007669"/>
    <property type="project" value="TreeGrafter"/>
</dbReference>
<proteinExistence type="predicted"/>
<protein>
    <recommendedName>
        <fullName evidence="2">HECT-type E3 ubiquitin transferase E3D</fullName>
    </recommendedName>
</protein>
<name>A0A7S3DGQ2_9EUKA</name>
<dbReference type="PANTHER" id="PTHR31531">
    <property type="entry name" value="E3 UBIQUITIN-PROTEIN LIGASE E3D FAMILY MEMBER"/>
    <property type="match status" value="1"/>
</dbReference>
<dbReference type="GO" id="GO:0005634">
    <property type="term" value="C:nucleus"/>
    <property type="evidence" value="ECO:0007669"/>
    <property type="project" value="TreeGrafter"/>
</dbReference>
<dbReference type="GO" id="GO:0000209">
    <property type="term" value="P:protein polyubiquitination"/>
    <property type="evidence" value="ECO:0007669"/>
    <property type="project" value="TreeGrafter"/>
</dbReference>
<dbReference type="GO" id="GO:0051865">
    <property type="term" value="P:protein autoubiquitination"/>
    <property type="evidence" value="ECO:0007669"/>
    <property type="project" value="TreeGrafter"/>
</dbReference>